<dbReference type="InterPro" id="IPR018997">
    <property type="entry name" value="PUB_domain"/>
</dbReference>
<dbReference type="Pfam" id="PF22562">
    <property type="entry name" value="UBA_7"/>
    <property type="match status" value="1"/>
</dbReference>
<keyword evidence="5" id="KW-1185">Reference proteome</keyword>
<protein>
    <recommendedName>
        <fullName evidence="6">UBA domain-containing protein</fullName>
    </recommendedName>
</protein>
<evidence type="ECO:0000313" key="4">
    <source>
        <dbReference type="EMBL" id="KAI9177643.1"/>
    </source>
</evidence>
<reference evidence="4" key="1">
    <citation type="journal article" date="2022" name="Plant J.">
        <title>Strategies of tolerance reflected in two North American maple genomes.</title>
        <authorList>
            <person name="McEvoy S.L."/>
            <person name="Sezen U.U."/>
            <person name="Trouern-Trend A."/>
            <person name="McMahon S.M."/>
            <person name="Schaberg P.G."/>
            <person name="Yang J."/>
            <person name="Wegrzyn J.L."/>
            <person name="Swenson N.G."/>
        </authorList>
    </citation>
    <scope>NUCLEOTIDE SEQUENCE</scope>
    <source>
        <strain evidence="4">91603</strain>
    </source>
</reference>
<dbReference type="SUPFAM" id="SSF46934">
    <property type="entry name" value="UBA-like"/>
    <property type="match status" value="1"/>
</dbReference>
<feature type="coiled-coil region" evidence="1">
    <location>
        <begin position="73"/>
        <end position="155"/>
    </location>
</feature>
<dbReference type="InterPro" id="IPR009060">
    <property type="entry name" value="UBA-like_sf"/>
</dbReference>
<evidence type="ECO:0008006" key="6">
    <source>
        <dbReference type="Google" id="ProtNLM"/>
    </source>
</evidence>
<dbReference type="EMBL" id="JAJSOW010000102">
    <property type="protein sequence ID" value="KAI9177643.1"/>
    <property type="molecule type" value="Genomic_DNA"/>
</dbReference>
<dbReference type="SMART" id="SM00580">
    <property type="entry name" value="PUG"/>
    <property type="match status" value="1"/>
</dbReference>
<dbReference type="AlphaFoldDB" id="A0AAD5NSC0"/>
<dbReference type="PROSITE" id="PS52045">
    <property type="entry name" value="NEPROSIN_PEP_CD"/>
    <property type="match status" value="1"/>
</dbReference>
<feature type="domain" description="Neprosin PEP catalytic" evidence="3">
    <location>
        <begin position="177"/>
        <end position="399"/>
    </location>
</feature>
<dbReference type="Gene3D" id="1.20.58.2190">
    <property type="match status" value="1"/>
</dbReference>
<evidence type="ECO:0000259" key="2">
    <source>
        <dbReference type="PROSITE" id="PS50030"/>
    </source>
</evidence>
<organism evidence="4 5">
    <name type="scientific">Acer negundo</name>
    <name type="common">Box elder</name>
    <dbReference type="NCBI Taxonomy" id="4023"/>
    <lineage>
        <taxon>Eukaryota</taxon>
        <taxon>Viridiplantae</taxon>
        <taxon>Streptophyta</taxon>
        <taxon>Embryophyta</taxon>
        <taxon>Tracheophyta</taxon>
        <taxon>Spermatophyta</taxon>
        <taxon>Magnoliopsida</taxon>
        <taxon>eudicotyledons</taxon>
        <taxon>Gunneridae</taxon>
        <taxon>Pentapetalae</taxon>
        <taxon>rosids</taxon>
        <taxon>malvids</taxon>
        <taxon>Sapindales</taxon>
        <taxon>Sapindaceae</taxon>
        <taxon>Hippocastanoideae</taxon>
        <taxon>Acereae</taxon>
        <taxon>Acer</taxon>
    </lineage>
</organism>
<dbReference type="Gene3D" id="1.10.8.10">
    <property type="entry name" value="DNA helicase RuvA subunit, C-terminal domain"/>
    <property type="match status" value="1"/>
</dbReference>
<dbReference type="InterPro" id="IPR004314">
    <property type="entry name" value="Neprosin"/>
</dbReference>
<dbReference type="SUPFAM" id="SSF143503">
    <property type="entry name" value="PUG domain-like"/>
    <property type="match status" value="1"/>
</dbReference>
<keyword evidence="1" id="KW-0175">Coiled coil</keyword>
<proteinExistence type="predicted"/>
<name>A0AAD5NSC0_ACENE</name>
<dbReference type="PROSITE" id="PS50030">
    <property type="entry name" value="UBA"/>
    <property type="match status" value="1"/>
</dbReference>
<dbReference type="Proteomes" id="UP001064489">
    <property type="component" value="Chromosome 5"/>
</dbReference>
<dbReference type="PANTHER" id="PTHR46713:SF4">
    <property type="entry name" value="UBIQUITIN-ASSOCIATED (UBA)_TS-N DOMAIN PROTEIN"/>
    <property type="match status" value="1"/>
</dbReference>
<comment type="caution">
    <text evidence="4">The sequence shown here is derived from an EMBL/GenBank/DDBJ whole genome shotgun (WGS) entry which is preliminary data.</text>
</comment>
<dbReference type="Pfam" id="PF03080">
    <property type="entry name" value="Neprosin"/>
    <property type="match status" value="1"/>
</dbReference>
<evidence type="ECO:0000259" key="3">
    <source>
        <dbReference type="PROSITE" id="PS52045"/>
    </source>
</evidence>
<evidence type="ECO:0000313" key="5">
    <source>
        <dbReference type="Proteomes" id="UP001064489"/>
    </source>
</evidence>
<dbReference type="InterPro" id="IPR036339">
    <property type="entry name" value="PUB-like_dom_sf"/>
</dbReference>
<sequence>MNVVEVDRKLLRELQALGFPLSQAANAIHYSGNSGLEDAVNWIIDHENDADIDQMPLVAVNIEIDSSEPEYTNEETEMKVQELRDRAHQKKEEVNKLEREGEKERIRSGKELLDTKRIAEENERKRFLALRKAEKEQEKRAREKVRQKIEADKVERRHTLGFLSENPAAVNPSTPIVHNKMNPLPVLSVTKAEHMRECLRSLKRNHKGDDARVKRAFQTLLIYVGNVIKNPNEEKFRKIRVGNLLFQDRVGSMKEGIEFLELCGFEKTEGGNFLFLPRHKVDMAALNSAGSLLSSKIGYWPKEILPHLSKAATFVQYGGWTYNSPDGLSPPMGTGRFPSKDIHVSCFFAQLQTVNKFNNLVDIERDSLQKVVDNTSCYDAKHWGNRYGEGEGAGEGAREKEQRRRRIGNERRLRGRTEDFVGIGLCGDREDEDQIELRFVGMEKTRYGLGWRSRDLESCEWRRERPT</sequence>
<evidence type="ECO:0000256" key="1">
    <source>
        <dbReference type="SAM" id="Coils"/>
    </source>
</evidence>
<dbReference type="PANTHER" id="PTHR46713">
    <property type="entry name" value="F13M7.16 PROTEIN"/>
    <property type="match status" value="1"/>
</dbReference>
<feature type="domain" description="UBA" evidence="2">
    <location>
        <begin position="5"/>
        <end position="46"/>
    </location>
</feature>
<dbReference type="Pfam" id="PF09409">
    <property type="entry name" value="PUB"/>
    <property type="match status" value="1"/>
</dbReference>
<gene>
    <name evidence="4" type="ORF">LWI28_017697</name>
</gene>
<dbReference type="InterPro" id="IPR015940">
    <property type="entry name" value="UBA"/>
</dbReference>
<reference evidence="4" key="2">
    <citation type="submission" date="2023-02" db="EMBL/GenBank/DDBJ databases">
        <authorList>
            <person name="Swenson N.G."/>
            <person name="Wegrzyn J.L."/>
            <person name="Mcevoy S.L."/>
        </authorList>
    </citation>
    <scope>NUCLEOTIDE SEQUENCE</scope>
    <source>
        <strain evidence="4">91603</strain>
        <tissue evidence="4">Leaf</tissue>
    </source>
</reference>
<accession>A0AAD5NSC0</accession>